<keyword evidence="4" id="KW-1185">Reference proteome</keyword>
<dbReference type="Proteomes" id="UP000763641">
    <property type="component" value="Unassembled WGS sequence"/>
</dbReference>
<dbReference type="Gene3D" id="3.30.2310.20">
    <property type="entry name" value="RelE-like"/>
    <property type="match status" value="1"/>
</dbReference>
<keyword evidence="2" id="KW-1277">Toxin-antitoxin system</keyword>
<protein>
    <submittedName>
        <fullName evidence="3">Type II toxin-antitoxin system RelE/ParE family toxin</fullName>
    </submittedName>
</protein>
<comment type="caution">
    <text evidence="3">The sequence shown here is derived from an EMBL/GenBank/DDBJ whole genome shotgun (WGS) entry which is preliminary data.</text>
</comment>
<organism evidence="3 4">
    <name type="scientific">Sphingomonas longa</name>
    <dbReference type="NCBI Taxonomy" id="2778730"/>
    <lineage>
        <taxon>Bacteria</taxon>
        <taxon>Pseudomonadati</taxon>
        <taxon>Pseudomonadota</taxon>
        <taxon>Alphaproteobacteria</taxon>
        <taxon>Sphingomonadales</taxon>
        <taxon>Sphingomonadaceae</taxon>
        <taxon>Sphingomonas</taxon>
    </lineage>
</organism>
<dbReference type="RefSeq" id="WP_204198939.1">
    <property type="nucleotide sequence ID" value="NZ_JAFEMC010000003.1"/>
</dbReference>
<dbReference type="PANTHER" id="PTHR33755:SF6">
    <property type="entry name" value="PLASMID STABILIZATION SYSTEM PROTEIN"/>
    <property type="match status" value="1"/>
</dbReference>
<evidence type="ECO:0000256" key="1">
    <source>
        <dbReference type="ARBA" id="ARBA00006226"/>
    </source>
</evidence>
<name>A0ABS2D7C3_9SPHN</name>
<accession>A0ABS2D7C3</accession>
<dbReference type="Pfam" id="PF05016">
    <property type="entry name" value="ParE_toxin"/>
    <property type="match status" value="1"/>
</dbReference>
<reference evidence="3 4" key="1">
    <citation type="submission" date="2020-12" db="EMBL/GenBank/DDBJ databases">
        <title>Sphingomonas sp.</title>
        <authorList>
            <person name="Kim M.K."/>
        </authorList>
    </citation>
    <scope>NUCLEOTIDE SEQUENCE [LARGE SCALE GENOMIC DNA]</scope>
    <source>
        <strain evidence="3 4">BT552</strain>
    </source>
</reference>
<evidence type="ECO:0000313" key="3">
    <source>
        <dbReference type="EMBL" id="MBM6576825.1"/>
    </source>
</evidence>
<sequence length="97" mass="11187">MTAIVISRRAREDFKRIWTYISLDDDRAADRLLLALDVKIERLRDFPGIGTSRDDIRPGARTLVHGTYLILYEHDADADQVEIVAVVEGMRDLDRLF</sequence>
<dbReference type="PANTHER" id="PTHR33755">
    <property type="entry name" value="TOXIN PARE1-RELATED"/>
    <property type="match status" value="1"/>
</dbReference>
<gene>
    <name evidence="3" type="ORF">ILT43_10600</name>
</gene>
<evidence type="ECO:0000313" key="4">
    <source>
        <dbReference type="Proteomes" id="UP000763641"/>
    </source>
</evidence>
<dbReference type="InterPro" id="IPR051803">
    <property type="entry name" value="TA_system_RelE-like_toxin"/>
</dbReference>
<evidence type="ECO:0000256" key="2">
    <source>
        <dbReference type="ARBA" id="ARBA00022649"/>
    </source>
</evidence>
<dbReference type="EMBL" id="JAFEMC010000003">
    <property type="protein sequence ID" value="MBM6576825.1"/>
    <property type="molecule type" value="Genomic_DNA"/>
</dbReference>
<dbReference type="InterPro" id="IPR035093">
    <property type="entry name" value="RelE/ParE_toxin_dom_sf"/>
</dbReference>
<proteinExistence type="inferred from homology"/>
<comment type="similarity">
    <text evidence="1">Belongs to the RelE toxin family.</text>
</comment>
<dbReference type="InterPro" id="IPR007712">
    <property type="entry name" value="RelE/ParE_toxin"/>
</dbReference>